<gene>
    <name evidence="1" type="ORF">MILVUS5_LOCUS33866</name>
</gene>
<dbReference type="EMBL" id="CASHSV030000615">
    <property type="protein sequence ID" value="CAJ2669718.1"/>
    <property type="molecule type" value="Genomic_DNA"/>
</dbReference>
<dbReference type="Proteomes" id="UP001177021">
    <property type="component" value="Unassembled WGS sequence"/>
</dbReference>
<organism evidence="1 2">
    <name type="scientific">Trifolium pratense</name>
    <name type="common">Red clover</name>
    <dbReference type="NCBI Taxonomy" id="57577"/>
    <lineage>
        <taxon>Eukaryota</taxon>
        <taxon>Viridiplantae</taxon>
        <taxon>Streptophyta</taxon>
        <taxon>Embryophyta</taxon>
        <taxon>Tracheophyta</taxon>
        <taxon>Spermatophyta</taxon>
        <taxon>Magnoliopsida</taxon>
        <taxon>eudicotyledons</taxon>
        <taxon>Gunneridae</taxon>
        <taxon>Pentapetalae</taxon>
        <taxon>rosids</taxon>
        <taxon>fabids</taxon>
        <taxon>Fabales</taxon>
        <taxon>Fabaceae</taxon>
        <taxon>Papilionoideae</taxon>
        <taxon>50 kb inversion clade</taxon>
        <taxon>NPAAA clade</taxon>
        <taxon>Hologalegina</taxon>
        <taxon>IRL clade</taxon>
        <taxon>Trifolieae</taxon>
        <taxon>Trifolium</taxon>
    </lineage>
</organism>
<keyword evidence="2" id="KW-1185">Reference proteome</keyword>
<proteinExistence type="predicted"/>
<evidence type="ECO:0000313" key="2">
    <source>
        <dbReference type="Proteomes" id="UP001177021"/>
    </source>
</evidence>
<evidence type="ECO:0000313" key="1">
    <source>
        <dbReference type="EMBL" id="CAJ2669718.1"/>
    </source>
</evidence>
<accession>A0ACB0LK03</accession>
<name>A0ACB0LK03_TRIPR</name>
<reference evidence="1" key="1">
    <citation type="submission" date="2023-10" db="EMBL/GenBank/DDBJ databases">
        <authorList>
            <person name="Rodriguez Cubillos JULIANA M."/>
            <person name="De Vega J."/>
        </authorList>
    </citation>
    <scope>NUCLEOTIDE SEQUENCE</scope>
</reference>
<sequence length="123" mass="14064">MASIFKLLSLITLFLALIFQANGECSLSDIKIMHYTTNDYAHGMPVWKLNITNNCVCTQSQVKLNCTGFQTYLEDDPAILNAHENECLVKKGEPIHSYESLIFRYAWEPKFQFHPISSQIQCS</sequence>
<comment type="caution">
    <text evidence="1">The sequence shown here is derived from an EMBL/GenBank/DDBJ whole genome shotgun (WGS) entry which is preliminary data.</text>
</comment>
<protein>
    <submittedName>
        <fullName evidence="1">Uncharacterized protein</fullName>
    </submittedName>
</protein>